<sequence>MMIGPVPPPVDGRAQATRWLVDALQDDGHGVRIVDTQVGILTKMRRCLWAAVSIVWGTPPDRVLVVASGEIGVLAESIPLLATRLRRVSTSLVHHSAHYVRADSALMRLALAVGGPGLRHVVLDRAMGDALARRYDIDPTKVVVVDNAGLMPVAPPSRPAHRSGAVHVSNLSQAKGLGAVLEVADRTGVHVTLIGSAPPSATVVLDDARRRGVRFDMLGPLHGEPKRQALLGARCFVFLSSYHHEAQPLVLYEAAEAGCVPIAWRIGWIGEQLQRLGLGDHALTPGDVAGAAHLVEEITAMDDMSFEHLSTRVRAAFETHHASTASHFRSVVE</sequence>
<reference evidence="3" key="1">
    <citation type="submission" date="2020-07" db="EMBL/GenBank/DDBJ databases">
        <authorList>
            <person name="Pettersson B.M.F."/>
            <person name="Behra P.R.K."/>
            <person name="Ramesh M."/>
            <person name="Das S."/>
            <person name="Dasgupta S."/>
            <person name="Kirsebom L.A."/>
        </authorList>
    </citation>
    <scope>NUCLEOTIDE SEQUENCE</scope>
    <source>
        <strain evidence="3">DSM 44838</strain>
    </source>
</reference>
<accession>A0A9X2Z524</accession>
<dbReference type="RefSeq" id="WP_263996713.1">
    <property type="nucleotide sequence ID" value="NZ_JACKVK010000008.1"/>
</dbReference>
<keyword evidence="1" id="KW-0808">Transferase</keyword>
<proteinExistence type="predicted"/>
<comment type="caution">
    <text evidence="3">The sequence shown here is derived from an EMBL/GenBank/DDBJ whole genome shotgun (WGS) entry which is preliminary data.</text>
</comment>
<dbReference type="Gene3D" id="3.40.50.2000">
    <property type="entry name" value="Glycogen Phosphorylase B"/>
    <property type="match status" value="1"/>
</dbReference>
<name>A0A9X2Z524_9MYCO</name>
<dbReference type="EMBL" id="JACKVK010000008">
    <property type="protein sequence ID" value="MCV7421967.1"/>
    <property type="molecule type" value="Genomic_DNA"/>
</dbReference>
<reference evidence="3" key="2">
    <citation type="journal article" date="2022" name="BMC Genomics">
        <title>Comparative genome analysis of mycobacteria focusing on tRNA and non-coding RNA.</title>
        <authorList>
            <person name="Behra P.R.K."/>
            <person name="Pettersson B.M.F."/>
            <person name="Ramesh M."/>
            <person name="Das S."/>
            <person name="Dasgupta S."/>
            <person name="Kirsebom L.A."/>
        </authorList>
    </citation>
    <scope>NUCLEOTIDE SEQUENCE</scope>
    <source>
        <strain evidence="3">DSM 44838</strain>
    </source>
</reference>
<evidence type="ECO:0000259" key="2">
    <source>
        <dbReference type="Pfam" id="PF00534"/>
    </source>
</evidence>
<evidence type="ECO:0000256" key="1">
    <source>
        <dbReference type="ARBA" id="ARBA00022679"/>
    </source>
</evidence>
<feature type="domain" description="Glycosyl transferase family 1" evidence="2">
    <location>
        <begin position="166"/>
        <end position="275"/>
    </location>
</feature>
<dbReference type="Pfam" id="PF00534">
    <property type="entry name" value="Glycos_transf_1"/>
    <property type="match status" value="1"/>
</dbReference>
<dbReference type="AlphaFoldDB" id="A0A9X2Z524"/>
<evidence type="ECO:0000313" key="3">
    <source>
        <dbReference type="EMBL" id="MCV7421967.1"/>
    </source>
</evidence>
<evidence type="ECO:0000313" key="4">
    <source>
        <dbReference type="Proteomes" id="UP001141629"/>
    </source>
</evidence>
<dbReference type="InterPro" id="IPR001296">
    <property type="entry name" value="Glyco_trans_1"/>
</dbReference>
<keyword evidence="4" id="KW-1185">Reference proteome</keyword>
<dbReference type="Proteomes" id="UP001141629">
    <property type="component" value="Unassembled WGS sequence"/>
</dbReference>
<gene>
    <name evidence="3" type="ORF">H7K45_15565</name>
</gene>
<dbReference type="GO" id="GO:0016757">
    <property type="term" value="F:glycosyltransferase activity"/>
    <property type="evidence" value="ECO:0007669"/>
    <property type="project" value="InterPro"/>
</dbReference>
<organism evidence="3 4">
    <name type="scientific">Mycobacterium yunnanensis</name>
    <dbReference type="NCBI Taxonomy" id="368477"/>
    <lineage>
        <taxon>Bacteria</taxon>
        <taxon>Bacillati</taxon>
        <taxon>Actinomycetota</taxon>
        <taxon>Actinomycetes</taxon>
        <taxon>Mycobacteriales</taxon>
        <taxon>Mycobacteriaceae</taxon>
        <taxon>Mycobacterium</taxon>
    </lineage>
</organism>
<protein>
    <submittedName>
        <fullName evidence="3">Glycosyltransferase family 4 protein</fullName>
    </submittedName>
</protein>
<dbReference type="SUPFAM" id="SSF53756">
    <property type="entry name" value="UDP-Glycosyltransferase/glycogen phosphorylase"/>
    <property type="match status" value="1"/>
</dbReference>